<dbReference type="InterPro" id="IPR037239">
    <property type="entry name" value="OSBP_sf"/>
</dbReference>
<evidence type="ECO:0000313" key="6">
    <source>
        <dbReference type="EMBL" id="JAP55035.1"/>
    </source>
</evidence>
<keyword evidence="1" id="KW-0813">Transport</keyword>
<proteinExistence type="predicted"/>
<dbReference type="Gene3D" id="2.30.29.30">
    <property type="entry name" value="Pleckstrin-homology domain (PH domain)/Phosphotyrosine-binding domain (PTB)"/>
    <property type="match status" value="1"/>
</dbReference>
<evidence type="ECO:0000256" key="1">
    <source>
        <dbReference type="ARBA" id="ARBA00022448"/>
    </source>
</evidence>
<dbReference type="InterPro" id="IPR001849">
    <property type="entry name" value="PH_domain"/>
</dbReference>
<evidence type="ECO:0000256" key="2">
    <source>
        <dbReference type="ARBA" id="ARBA00023055"/>
    </source>
</evidence>
<dbReference type="Gene3D" id="3.30.70.3490">
    <property type="match status" value="1"/>
</dbReference>
<dbReference type="InterPro" id="IPR000648">
    <property type="entry name" value="Oxysterol-bd"/>
</dbReference>
<dbReference type="SMART" id="SM00233">
    <property type="entry name" value="PH"/>
    <property type="match status" value="1"/>
</dbReference>
<name>A0A0X3PSU8_SCHSO</name>
<dbReference type="FunFam" id="1.10.287.2720:FF:000001">
    <property type="entry name" value="Oxysterol-binding OBPalpha"/>
    <property type="match status" value="1"/>
</dbReference>
<dbReference type="SUPFAM" id="SSF144000">
    <property type="entry name" value="Oxysterol-binding protein-like"/>
    <property type="match status" value="1"/>
</dbReference>
<dbReference type="EMBL" id="GEEE01008190">
    <property type="protein sequence ID" value="JAP55035.1"/>
    <property type="molecule type" value="Transcribed_RNA"/>
</dbReference>
<feature type="compositionally biased region" description="Basic and acidic residues" evidence="4">
    <location>
        <begin position="172"/>
        <end position="181"/>
    </location>
</feature>
<dbReference type="Gene3D" id="2.40.160.120">
    <property type="match status" value="1"/>
</dbReference>
<evidence type="ECO:0000256" key="4">
    <source>
        <dbReference type="SAM" id="MobiDB-lite"/>
    </source>
</evidence>
<dbReference type="PANTHER" id="PTHR10972:SF141">
    <property type="entry name" value="OXYSTEROL-BINDING PROTEIN"/>
    <property type="match status" value="1"/>
</dbReference>
<keyword evidence="2" id="KW-0445">Lipid transport</keyword>
<dbReference type="Pfam" id="PF01237">
    <property type="entry name" value="Oxysterol_BP"/>
    <property type="match status" value="1"/>
</dbReference>
<dbReference type="GO" id="GO:0006869">
    <property type="term" value="P:lipid transport"/>
    <property type="evidence" value="ECO:0007669"/>
    <property type="project" value="UniProtKB-KW"/>
</dbReference>
<dbReference type="EMBL" id="GEEE01007648">
    <property type="protein sequence ID" value="JAP55577.1"/>
    <property type="molecule type" value="Transcribed_RNA"/>
</dbReference>
<dbReference type="PANTHER" id="PTHR10972">
    <property type="entry name" value="OXYSTEROL-BINDING PROTEIN-RELATED"/>
    <property type="match status" value="1"/>
</dbReference>
<sequence>MEEERPNFRQRLEGQLLKFTNLVKGYQYRWVVVDPDTGVLEYYEKEDHKRLSKPRGCVSLVYATVWPSDEDSQTFVVNASTGETLRLRAADAKERQLWVNRVRAVAEYQTEQATESVQSTSSPPAQLPSLLPVKERSSSALNGSASDQIPRTLVRPPSTPSYSKSGKSSESSSRRPEKRSESSSPFPAIEPNSACTSPVFLDPLVQLHELFRMLEQEGMNLSNDIDNLYTSPALTFAHRNPEVTEVYRNLLILKATSQAAIKSLKKCLPSIHSNSLNIGTTDNSSNSLLATLSSHASTGSVRAQSCSSLSRGTKHESTSQGVPPPITNMTSTPFLVDPDDEEPVPVFDYEQELGSVESQKTVILHILSQLKQGRDLTKVVLPTFILERRSLLEMFADYMAHPHLFIGITKGTTPLDRMFRFVKWYLTFFHAGKRDKIAKKPYNPIIGEVFHCSWRIPKSACDVSKPQTTSTDTAVDADHYTLSYCAEQVSHHPPVSSFRFVCPEADMELTASIHTQSRFQGISVCVSMLGKVVLHLGEHNEDYIFSLPSAYARAILTVPWIEIGDNVSVTCPQSGYTASINFHVKSKPTNKLHHVTAEIYAPDSRNTSSPNTDGQCPVYRAVGEWNSSFRLQDLSAQTEETIDVGSIAVYPKYVRPLRLQAPEESQRLWEKVTEALRVGDINRASEEKFKLEDVQRISENARSRLRLPHHPKYFQASANGWIYKVLAS</sequence>
<dbReference type="InterPro" id="IPR011993">
    <property type="entry name" value="PH-like_dom_sf"/>
</dbReference>
<dbReference type="AlphaFoldDB" id="A0A0X3PSU8"/>
<dbReference type="GO" id="GO:0032934">
    <property type="term" value="F:sterol binding"/>
    <property type="evidence" value="ECO:0007669"/>
    <property type="project" value="TreeGrafter"/>
</dbReference>
<feature type="compositionally biased region" description="Low complexity" evidence="4">
    <location>
        <begin position="160"/>
        <end position="171"/>
    </location>
</feature>
<feature type="region of interest" description="Disordered" evidence="4">
    <location>
        <begin position="112"/>
        <end position="190"/>
    </location>
</feature>
<feature type="compositionally biased region" description="Low complexity" evidence="4">
    <location>
        <begin position="119"/>
        <end position="132"/>
    </location>
</feature>
<evidence type="ECO:0000256" key="3">
    <source>
        <dbReference type="ARBA" id="ARBA00023121"/>
    </source>
</evidence>
<feature type="compositionally biased region" description="Polar residues" evidence="4">
    <location>
        <begin position="138"/>
        <end position="149"/>
    </location>
</feature>
<dbReference type="Gene3D" id="1.10.287.2720">
    <property type="match status" value="1"/>
</dbReference>
<dbReference type="GO" id="GO:0016020">
    <property type="term" value="C:membrane"/>
    <property type="evidence" value="ECO:0007669"/>
    <property type="project" value="TreeGrafter"/>
</dbReference>
<keyword evidence="3" id="KW-0446">Lipid-binding</keyword>
<feature type="region of interest" description="Disordered" evidence="4">
    <location>
        <begin position="303"/>
        <end position="335"/>
    </location>
</feature>
<dbReference type="PROSITE" id="PS50003">
    <property type="entry name" value="PH_DOMAIN"/>
    <property type="match status" value="1"/>
</dbReference>
<organism evidence="6">
    <name type="scientific">Schistocephalus solidus</name>
    <name type="common">Tapeworm</name>
    <dbReference type="NCBI Taxonomy" id="70667"/>
    <lineage>
        <taxon>Eukaryota</taxon>
        <taxon>Metazoa</taxon>
        <taxon>Spiralia</taxon>
        <taxon>Lophotrochozoa</taxon>
        <taxon>Platyhelminthes</taxon>
        <taxon>Cestoda</taxon>
        <taxon>Eucestoda</taxon>
        <taxon>Diphyllobothriidea</taxon>
        <taxon>Diphyllobothriidae</taxon>
        <taxon>Schistocephalus</taxon>
    </lineage>
</organism>
<dbReference type="Pfam" id="PF00169">
    <property type="entry name" value="PH"/>
    <property type="match status" value="1"/>
</dbReference>
<feature type="domain" description="PH" evidence="5">
    <location>
        <begin position="9"/>
        <end position="107"/>
    </location>
</feature>
<gene>
    <name evidence="6" type="primary">OSB10</name>
    <name evidence="6" type="ORF">TR119937</name>
</gene>
<dbReference type="SUPFAM" id="SSF50729">
    <property type="entry name" value="PH domain-like"/>
    <property type="match status" value="1"/>
</dbReference>
<dbReference type="CDD" id="cd13291">
    <property type="entry name" value="PH_ORP10_ORP11"/>
    <property type="match status" value="1"/>
</dbReference>
<evidence type="ECO:0000259" key="5">
    <source>
        <dbReference type="PROSITE" id="PS50003"/>
    </source>
</evidence>
<accession>A0A0X3PSU8</accession>
<reference evidence="6" key="1">
    <citation type="submission" date="2016-01" db="EMBL/GenBank/DDBJ databases">
        <title>Reference transcriptome for the parasite Schistocephalus solidus: insights into the molecular evolution of parasitism.</title>
        <authorList>
            <person name="Hebert F.O."/>
            <person name="Grambauer S."/>
            <person name="Barber I."/>
            <person name="Landry C.R."/>
            <person name="Aubin-Horth N."/>
        </authorList>
    </citation>
    <scope>NUCLEOTIDE SEQUENCE</scope>
</reference>
<dbReference type="GO" id="GO:0005829">
    <property type="term" value="C:cytosol"/>
    <property type="evidence" value="ECO:0007669"/>
    <property type="project" value="TreeGrafter"/>
</dbReference>
<protein>
    <submittedName>
        <fullName evidence="6">Oxysterol-binding protein-related protein 10</fullName>
    </submittedName>
</protein>